<dbReference type="Proteomes" id="UP000432715">
    <property type="component" value="Unassembled WGS sequence"/>
</dbReference>
<dbReference type="RefSeq" id="WP_151860752.1">
    <property type="nucleotide sequence ID" value="NZ_WBZC01000019.1"/>
</dbReference>
<dbReference type="AlphaFoldDB" id="A0A6I0F0F8"/>
<organism evidence="1 2">
    <name type="scientific">Alkaliphilus pronyensis</name>
    <dbReference type="NCBI Taxonomy" id="1482732"/>
    <lineage>
        <taxon>Bacteria</taxon>
        <taxon>Bacillati</taxon>
        <taxon>Bacillota</taxon>
        <taxon>Clostridia</taxon>
        <taxon>Peptostreptococcales</taxon>
        <taxon>Natronincolaceae</taxon>
        <taxon>Alkaliphilus</taxon>
    </lineage>
</organism>
<proteinExistence type="predicted"/>
<reference evidence="1 2" key="1">
    <citation type="submission" date="2019-10" db="EMBL/GenBank/DDBJ databases">
        <title>Alkaliphilus serpentinus sp. nov. and Alkaliphilus pronyensis sp. nov., two novel anaerobic alkaliphilic species isolated from the serpentinized-hosted hydrothermal field of the Prony Bay (New Caledonia).</title>
        <authorList>
            <person name="Postec A."/>
        </authorList>
    </citation>
    <scope>NUCLEOTIDE SEQUENCE [LARGE SCALE GENOMIC DNA]</scope>
    <source>
        <strain evidence="1 2">LacV</strain>
    </source>
</reference>
<sequence length="111" mass="13222">MYTFKVTDDEDLIAISFYNKDRSIDRLKLVDTEGTIQKEYSIEDFYKNDDSDEKMNIYINDFSIDNSVLWGGIGGDLDVFLQFIIHLEDGRIEIIDYNKYEEYIQKYPYVN</sequence>
<gene>
    <name evidence="1" type="ORF">F8154_06265</name>
</gene>
<accession>A0A6I0F0F8</accession>
<comment type="caution">
    <text evidence="1">The sequence shown here is derived from an EMBL/GenBank/DDBJ whole genome shotgun (WGS) entry which is preliminary data.</text>
</comment>
<name>A0A6I0F0F8_9FIRM</name>
<evidence type="ECO:0000313" key="2">
    <source>
        <dbReference type="Proteomes" id="UP000432715"/>
    </source>
</evidence>
<keyword evidence="2" id="KW-1185">Reference proteome</keyword>
<protein>
    <submittedName>
        <fullName evidence="1">Uncharacterized protein</fullName>
    </submittedName>
</protein>
<evidence type="ECO:0000313" key="1">
    <source>
        <dbReference type="EMBL" id="KAB3535387.1"/>
    </source>
</evidence>
<dbReference type="EMBL" id="WBZC01000019">
    <property type="protein sequence ID" value="KAB3535387.1"/>
    <property type="molecule type" value="Genomic_DNA"/>
</dbReference>